<gene>
    <name evidence="1" type="ORF">Tci_198547</name>
</gene>
<comment type="caution">
    <text evidence="1">The sequence shown here is derived from an EMBL/GenBank/DDBJ whole genome shotgun (WGS) entry which is preliminary data.</text>
</comment>
<dbReference type="EMBL" id="BKCJ010051417">
    <property type="protein sequence ID" value="GEW26571.1"/>
    <property type="molecule type" value="Genomic_DNA"/>
</dbReference>
<dbReference type="AlphaFoldDB" id="A0A699GVL7"/>
<protein>
    <submittedName>
        <fullName evidence="1">Uncharacterized protein</fullName>
    </submittedName>
</protein>
<proteinExistence type="predicted"/>
<evidence type="ECO:0000313" key="1">
    <source>
        <dbReference type="EMBL" id="GEW26571.1"/>
    </source>
</evidence>
<reference evidence="1" key="1">
    <citation type="journal article" date="2019" name="Sci. Rep.">
        <title>Draft genome of Tanacetum cinerariifolium, the natural source of mosquito coil.</title>
        <authorList>
            <person name="Yamashiro T."/>
            <person name="Shiraishi A."/>
            <person name="Satake H."/>
            <person name="Nakayama K."/>
        </authorList>
    </citation>
    <scope>NUCLEOTIDE SEQUENCE</scope>
</reference>
<accession>A0A699GVL7</accession>
<name>A0A699GVL7_TANCI</name>
<organism evidence="1">
    <name type="scientific">Tanacetum cinerariifolium</name>
    <name type="common">Dalmatian daisy</name>
    <name type="synonym">Chrysanthemum cinerariifolium</name>
    <dbReference type="NCBI Taxonomy" id="118510"/>
    <lineage>
        <taxon>Eukaryota</taxon>
        <taxon>Viridiplantae</taxon>
        <taxon>Streptophyta</taxon>
        <taxon>Embryophyta</taxon>
        <taxon>Tracheophyta</taxon>
        <taxon>Spermatophyta</taxon>
        <taxon>Magnoliopsida</taxon>
        <taxon>eudicotyledons</taxon>
        <taxon>Gunneridae</taxon>
        <taxon>Pentapetalae</taxon>
        <taxon>asterids</taxon>
        <taxon>campanulids</taxon>
        <taxon>Asterales</taxon>
        <taxon>Asteraceae</taxon>
        <taxon>Asteroideae</taxon>
        <taxon>Anthemideae</taxon>
        <taxon>Anthemidinae</taxon>
        <taxon>Tanacetum</taxon>
    </lineage>
</organism>
<sequence length="181" mass="20491">MAALKFVDSYNMVAYLERPTNSDDFTEMVYLLNANTIRCPLRMLFIMHLVKKAFTNMKRIGKDILGKVTPLFDTMLIQHQLEVGEGLRHPTDPQYIPTTNQPPISEPIIAQSSDQPINTYKPRKPKKKVTQIHLVVDEALLKKRGDNLKRAATTTSSLEIEQVNGNITKTQSKATLNEPTL</sequence>